<accession>A0A2M6X0Q0</accession>
<dbReference type="Proteomes" id="UP000230731">
    <property type="component" value="Unassembled WGS sequence"/>
</dbReference>
<dbReference type="SUPFAM" id="SSF81301">
    <property type="entry name" value="Nucleotidyltransferase"/>
    <property type="match status" value="1"/>
</dbReference>
<dbReference type="InterPro" id="IPR041633">
    <property type="entry name" value="Polbeta"/>
</dbReference>
<dbReference type="CDD" id="cd05403">
    <property type="entry name" value="NT_KNTase_like"/>
    <property type="match status" value="1"/>
</dbReference>
<evidence type="ECO:0000313" key="2">
    <source>
        <dbReference type="EMBL" id="PIT98570.1"/>
    </source>
</evidence>
<protein>
    <recommendedName>
        <fullName evidence="1">Polymerase beta nucleotidyltransferase domain-containing protein</fullName>
    </recommendedName>
</protein>
<proteinExistence type="predicted"/>
<feature type="domain" description="Polymerase beta nucleotidyltransferase" evidence="1">
    <location>
        <begin position="8"/>
        <end position="55"/>
    </location>
</feature>
<sequence>MADRSKLEQCADIFRQYPEVKLAYAFGSQTDGTAGPMSDYDFAVYLDTREASAIFEIKPGCWMS</sequence>
<dbReference type="InterPro" id="IPR043519">
    <property type="entry name" value="NT_sf"/>
</dbReference>
<gene>
    <name evidence="2" type="ORF">COT71_00125</name>
</gene>
<dbReference type="AlphaFoldDB" id="A0A2M6X0Q0"/>
<dbReference type="EMBL" id="PEZP01000001">
    <property type="protein sequence ID" value="PIT98570.1"/>
    <property type="molecule type" value="Genomic_DNA"/>
</dbReference>
<comment type="caution">
    <text evidence="2">The sequence shown here is derived from an EMBL/GenBank/DDBJ whole genome shotgun (WGS) entry which is preliminary data.</text>
</comment>
<evidence type="ECO:0000259" key="1">
    <source>
        <dbReference type="Pfam" id="PF18765"/>
    </source>
</evidence>
<evidence type="ECO:0000313" key="3">
    <source>
        <dbReference type="Proteomes" id="UP000230731"/>
    </source>
</evidence>
<name>A0A2M6X0Q0_9BACT</name>
<dbReference type="Pfam" id="PF18765">
    <property type="entry name" value="Polbeta"/>
    <property type="match status" value="1"/>
</dbReference>
<reference evidence="3" key="1">
    <citation type="submission" date="2017-09" db="EMBL/GenBank/DDBJ databases">
        <title>Depth-based differentiation of microbial function through sediment-hosted aquifers and enrichment of novel symbionts in the deep terrestrial subsurface.</title>
        <authorList>
            <person name="Probst A.J."/>
            <person name="Ladd B."/>
            <person name="Jarett J.K."/>
            <person name="Geller-Mcgrath D.E."/>
            <person name="Sieber C.M.K."/>
            <person name="Emerson J.B."/>
            <person name="Anantharaman K."/>
            <person name="Thomas B.C."/>
            <person name="Malmstrom R."/>
            <person name="Stieglmeier M."/>
            <person name="Klingl A."/>
            <person name="Woyke T."/>
            <person name="Ryan C.M."/>
            <person name="Banfield J.F."/>
        </authorList>
    </citation>
    <scope>NUCLEOTIDE SEQUENCE [LARGE SCALE GENOMIC DNA]</scope>
</reference>
<dbReference type="Gene3D" id="3.30.460.10">
    <property type="entry name" value="Beta Polymerase, domain 2"/>
    <property type="match status" value="1"/>
</dbReference>
<organism evidence="2 3">
    <name type="scientific">Candidatus Andersenbacteria bacterium CG10_big_fil_rev_8_21_14_0_10_54_11</name>
    <dbReference type="NCBI Taxonomy" id="1974485"/>
    <lineage>
        <taxon>Bacteria</taxon>
        <taxon>Candidatus Anderseniibacteriota</taxon>
    </lineage>
</organism>